<feature type="compositionally biased region" description="Low complexity" evidence="4">
    <location>
        <begin position="129"/>
        <end position="154"/>
    </location>
</feature>
<accession>A0A383VXZ3</accession>
<dbReference type="AlphaFoldDB" id="A0A383VXZ3"/>
<protein>
    <recommendedName>
        <fullName evidence="5">Disease resistance R13L4/SHOC-2-like LRR domain-containing protein</fullName>
    </recommendedName>
</protein>
<gene>
    <name evidence="6" type="ORF">BQ4739_LOCUS9586</name>
</gene>
<reference evidence="6 7" key="1">
    <citation type="submission" date="2016-10" db="EMBL/GenBank/DDBJ databases">
        <authorList>
            <person name="Cai Z."/>
        </authorList>
    </citation>
    <scope>NUCLEOTIDE SEQUENCE [LARGE SCALE GENOMIC DNA]</scope>
</reference>
<dbReference type="InterPro" id="IPR032675">
    <property type="entry name" value="LRR_dom_sf"/>
</dbReference>
<organism evidence="6 7">
    <name type="scientific">Tetradesmus obliquus</name>
    <name type="common">Green alga</name>
    <name type="synonym">Acutodesmus obliquus</name>
    <dbReference type="NCBI Taxonomy" id="3088"/>
    <lineage>
        <taxon>Eukaryota</taxon>
        <taxon>Viridiplantae</taxon>
        <taxon>Chlorophyta</taxon>
        <taxon>core chlorophytes</taxon>
        <taxon>Chlorophyceae</taxon>
        <taxon>CS clade</taxon>
        <taxon>Sphaeropleales</taxon>
        <taxon>Scenedesmaceae</taxon>
        <taxon>Tetradesmus</taxon>
    </lineage>
</organism>
<evidence type="ECO:0000313" key="7">
    <source>
        <dbReference type="Proteomes" id="UP000256970"/>
    </source>
</evidence>
<dbReference type="GO" id="GO:0005930">
    <property type="term" value="C:axoneme"/>
    <property type="evidence" value="ECO:0007669"/>
    <property type="project" value="UniProtKB-SubCell"/>
</dbReference>
<evidence type="ECO:0000256" key="3">
    <source>
        <dbReference type="ARBA" id="ARBA00022737"/>
    </source>
</evidence>
<keyword evidence="3" id="KW-0677">Repeat</keyword>
<dbReference type="Proteomes" id="UP000256970">
    <property type="component" value="Unassembled WGS sequence"/>
</dbReference>
<comment type="subcellular location">
    <subcellularLocation>
        <location evidence="1">Cytoplasm</location>
        <location evidence="1">Cytoskeleton</location>
        <location evidence="1">Cilium axoneme</location>
    </subcellularLocation>
</comment>
<dbReference type="STRING" id="3088.A0A383VXZ3"/>
<dbReference type="InterPro" id="IPR003591">
    <property type="entry name" value="Leu-rich_rpt_typical-subtyp"/>
</dbReference>
<proteinExistence type="predicted"/>
<evidence type="ECO:0000259" key="5">
    <source>
        <dbReference type="Pfam" id="PF23598"/>
    </source>
</evidence>
<keyword evidence="7" id="KW-1185">Reference proteome</keyword>
<dbReference type="PANTHER" id="PTHR48051:SF46">
    <property type="entry name" value="LEUCINE RICH REPEAT-CONTAINING DOMAIN PROTEIN"/>
    <property type="match status" value="1"/>
</dbReference>
<dbReference type="InterPro" id="IPR055414">
    <property type="entry name" value="LRR_R13L4/SHOC2-like"/>
</dbReference>
<dbReference type="PANTHER" id="PTHR48051">
    <property type="match status" value="1"/>
</dbReference>
<keyword evidence="2" id="KW-0433">Leucine-rich repeat</keyword>
<name>A0A383VXZ3_TETOB</name>
<feature type="domain" description="Disease resistance R13L4/SHOC-2-like LRR" evidence="5">
    <location>
        <begin position="327"/>
        <end position="489"/>
    </location>
</feature>
<dbReference type="Pfam" id="PF23598">
    <property type="entry name" value="LRR_14"/>
    <property type="match status" value="1"/>
</dbReference>
<dbReference type="SMART" id="SM00369">
    <property type="entry name" value="LRR_TYP"/>
    <property type="match status" value="4"/>
</dbReference>
<dbReference type="SUPFAM" id="SSF52058">
    <property type="entry name" value="L domain-like"/>
    <property type="match status" value="1"/>
</dbReference>
<evidence type="ECO:0000256" key="1">
    <source>
        <dbReference type="ARBA" id="ARBA00004430"/>
    </source>
</evidence>
<dbReference type="Gene3D" id="3.80.10.10">
    <property type="entry name" value="Ribonuclease Inhibitor"/>
    <property type="match status" value="2"/>
</dbReference>
<dbReference type="InterPro" id="IPR050216">
    <property type="entry name" value="LRR_domain-containing"/>
</dbReference>
<dbReference type="EMBL" id="FNXT01000919">
    <property type="protein sequence ID" value="SZX69296.1"/>
    <property type="molecule type" value="Genomic_DNA"/>
</dbReference>
<evidence type="ECO:0000256" key="2">
    <source>
        <dbReference type="ARBA" id="ARBA00022614"/>
    </source>
</evidence>
<feature type="region of interest" description="Disordered" evidence="4">
    <location>
        <begin position="129"/>
        <end position="158"/>
    </location>
</feature>
<evidence type="ECO:0000256" key="4">
    <source>
        <dbReference type="SAM" id="MobiDB-lite"/>
    </source>
</evidence>
<sequence length="498" mass="54116">MALTWHESEDIVRGVLSKLQSNIDLLNCDLVCRRWRALQQPLPQAANLTAEQAAQQPWLRWLVRNAHRLVSLTLSGCSDSLTCNRQMWQSLSQAHGLQQLQLNDYKALSSLPPSIVNLTSLRDLRISSSKGNGSINSSSSGSSSSGQPNSSSSSRQVEQLCGLQELPEGTGALKQLQWLELQHCSALQSLPEGITGCTALTTLILDVAASDNPAYDPVITTSRLKHLPAATCQLPRLQQLSLRGCNALTDLPDALGALSSLTLLEMEGCHGLKVLPDSIEQLQALRCLHINGANSLEVLPEGVGCLGNLTQLSLSYCHHLHKLPESLGQLQYLRVLDIGCHGLVNHLPPSIGNLPQLQRLTIDCASLNDIPDSISRLTTLTWLTISHCLGLQQLPEGLGNLQQLRRLVIDTVPNVYALPDSIGMLESLEELHLLNDSEFDGLPKLPQQMERLTRLTKLQIGTVPGIEHELPSIPGSIGVLSGLKELHIGQLHLSAAEQ</sequence>
<evidence type="ECO:0000313" key="6">
    <source>
        <dbReference type="EMBL" id="SZX69296.1"/>
    </source>
</evidence>